<keyword evidence="1" id="KW-0472">Membrane</keyword>
<evidence type="ECO:0000313" key="3">
    <source>
        <dbReference type="Proteomes" id="UP001159042"/>
    </source>
</evidence>
<name>A0AAV8VX65_9CUCU</name>
<dbReference type="Proteomes" id="UP001159042">
    <property type="component" value="Unassembled WGS sequence"/>
</dbReference>
<reference evidence="2 3" key="1">
    <citation type="journal article" date="2023" name="Insect Mol. Biol.">
        <title>Genome sequencing provides insights into the evolution of gene families encoding plant cell wall-degrading enzymes in longhorned beetles.</title>
        <authorList>
            <person name="Shin N.R."/>
            <person name="Okamura Y."/>
            <person name="Kirsch R."/>
            <person name="Pauchet Y."/>
        </authorList>
    </citation>
    <scope>NUCLEOTIDE SEQUENCE [LARGE SCALE GENOMIC DNA]</scope>
    <source>
        <strain evidence="2">EAD_L_NR</strain>
    </source>
</reference>
<comment type="caution">
    <text evidence="2">The sequence shown here is derived from an EMBL/GenBank/DDBJ whole genome shotgun (WGS) entry which is preliminary data.</text>
</comment>
<proteinExistence type="predicted"/>
<sequence length="85" mass="9860">MDAWGTLDIGAAIVRDDLNSSFRRAKKLRIYFLALLFAFLLFCFSRLDATDRFTEKQKDYFGLVPALAEDLLPTKWQHTTRTAEQ</sequence>
<keyword evidence="1" id="KW-1133">Transmembrane helix</keyword>
<feature type="transmembrane region" description="Helical" evidence="1">
    <location>
        <begin position="28"/>
        <end position="47"/>
    </location>
</feature>
<dbReference type="EMBL" id="JANEYG010000022">
    <property type="protein sequence ID" value="KAJ8918843.1"/>
    <property type="molecule type" value="Genomic_DNA"/>
</dbReference>
<evidence type="ECO:0000313" key="2">
    <source>
        <dbReference type="EMBL" id="KAJ8918843.1"/>
    </source>
</evidence>
<organism evidence="2 3">
    <name type="scientific">Exocentrus adspersus</name>
    <dbReference type="NCBI Taxonomy" id="1586481"/>
    <lineage>
        <taxon>Eukaryota</taxon>
        <taxon>Metazoa</taxon>
        <taxon>Ecdysozoa</taxon>
        <taxon>Arthropoda</taxon>
        <taxon>Hexapoda</taxon>
        <taxon>Insecta</taxon>
        <taxon>Pterygota</taxon>
        <taxon>Neoptera</taxon>
        <taxon>Endopterygota</taxon>
        <taxon>Coleoptera</taxon>
        <taxon>Polyphaga</taxon>
        <taxon>Cucujiformia</taxon>
        <taxon>Chrysomeloidea</taxon>
        <taxon>Cerambycidae</taxon>
        <taxon>Lamiinae</taxon>
        <taxon>Acanthocinini</taxon>
        <taxon>Exocentrus</taxon>
    </lineage>
</organism>
<keyword evidence="1" id="KW-0812">Transmembrane</keyword>
<protein>
    <submittedName>
        <fullName evidence="2">Uncharacterized protein</fullName>
    </submittedName>
</protein>
<keyword evidence="3" id="KW-1185">Reference proteome</keyword>
<evidence type="ECO:0000256" key="1">
    <source>
        <dbReference type="SAM" id="Phobius"/>
    </source>
</evidence>
<gene>
    <name evidence="2" type="ORF">NQ315_011129</name>
</gene>
<dbReference type="AlphaFoldDB" id="A0AAV8VX65"/>
<accession>A0AAV8VX65</accession>